<comment type="caution">
    <text evidence="1">The sequence shown here is derived from an EMBL/GenBank/DDBJ whole genome shotgun (WGS) entry which is preliminary data.</text>
</comment>
<reference evidence="1 2" key="1">
    <citation type="submission" date="2019-11" db="EMBL/GenBank/DDBJ databases">
        <title>Whole genome sequence of Oryza granulata.</title>
        <authorList>
            <person name="Li W."/>
        </authorList>
    </citation>
    <scope>NUCLEOTIDE SEQUENCE [LARGE SCALE GENOMIC DNA]</scope>
    <source>
        <strain evidence="2">cv. Menghai</strain>
        <tissue evidence="1">Leaf</tissue>
    </source>
</reference>
<dbReference type="EMBL" id="SPHZ02000005">
    <property type="protein sequence ID" value="KAF0916956.1"/>
    <property type="molecule type" value="Genomic_DNA"/>
</dbReference>
<gene>
    <name evidence="1" type="ORF">E2562_015127</name>
</gene>
<proteinExistence type="predicted"/>
<dbReference type="AlphaFoldDB" id="A0A6G1DX24"/>
<evidence type="ECO:0000313" key="1">
    <source>
        <dbReference type="EMBL" id="KAF0916956.1"/>
    </source>
</evidence>
<evidence type="ECO:0000313" key="2">
    <source>
        <dbReference type="Proteomes" id="UP000479710"/>
    </source>
</evidence>
<keyword evidence="2" id="KW-1185">Reference proteome</keyword>
<protein>
    <submittedName>
        <fullName evidence="1">Uncharacterized protein</fullName>
    </submittedName>
</protein>
<accession>A0A6G1DX24</accession>
<name>A0A6G1DX24_9ORYZ</name>
<sequence>MADTLGTPKDIPFLCGHRCRTWAGITRLARRSTFQKLRQAIAASRANAGSSTTDESVAFYDGFIGHHEQEVEVGSEEKK</sequence>
<dbReference type="Proteomes" id="UP000479710">
    <property type="component" value="Unassembled WGS sequence"/>
</dbReference>
<organism evidence="1 2">
    <name type="scientific">Oryza meyeriana var. granulata</name>
    <dbReference type="NCBI Taxonomy" id="110450"/>
    <lineage>
        <taxon>Eukaryota</taxon>
        <taxon>Viridiplantae</taxon>
        <taxon>Streptophyta</taxon>
        <taxon>Embryophyta</taxon>
        <taxon>Tracheophyta</taxon>
        <taxon>Spermatophyta</taxon>
        <taxon>Magnoliopsida</taxon>
        <taxon>Liliopsida</taxon>
        <taxon>Poales</taxon>
        <taxon>Poaceae</taxon>
        <taxon>BOP clade</taxon>
        <taxon>Oryzoideae</taxon>
        <taxon>Oryzeae</taxon>
        <taxon>Oryzinae</taxon>
        <taxon>Oryza</taxon>
        <taxon>Oryza meyeriana</taxon>
    </lineage>
</organism>